<evidence type="ECO:0000256" key="1">
    <source>
        <dbReference type="ARBA" id="ARBA00022679"/>
    </source>
</evidence>
<dbReference type="GO" id="GO:0102710">
    <property type="term" value="F:D-inositol-3-phosphate glycosyltransferase activity"/>
    <property type="evidence" value="ECO:0007669"/>
    <property type="project" value="UniProtKB-EC"/>
</dbReference>
<protein>
    <submittedName>
        <fullName evidence="4">Glycosyltransferase</fullName>
        <ecNumber evidence="4">2.4.1.250</ecNumber>
    </submittedName>
</protein>
<dbReference type="KEGG" id="hhw:NCTC503_02299"/>
<dbReference type="GO" id="GO:0009103">
    <property type="term" value="P:lipopolysaccharide biosynthetic process"/>
    <property type="evidence" value="ECO:0007669"/>
    <property type="project" value="TreeGrafter"/>
</dbReference>
<dbReference type="Gene3D" id="3.40.50.2000">
    <property type="entry name" value="Glycogen Phosphorylase B"/>
    <property type="match status" value="2"/>
</dbReference>
<keyword evidence="1 4" id="KW-0808">Transferase</keyword>
<dbReference type="AlphaFoldDB" id="A0A4U9RYK6"/>
<dbReference type="Pfam" id="PF13439">
    <property type="entry name" value="Glyco_transf_4"/>
    <property type="match status" value="1"/>
</dbReference>
<reference evidence="4 5" key="1">
    <citation type="submission" date="2019-05" db="EMBL/GenBank/DDBJ databases">
        <authorList>
            <consortium name="Pathogen Informatics"/>
        </authorList>
    </citation>
    <scope>NUCLEOTIDE SEQUENCE [LARGE SCALE GENOMIC DNA]</scope>
    <source>
        <strain evidence="4 5">NCTC503</strain>
    </source>
</reference>
<evidence type="ECO:0000259" key="2">
    <source>
        <dbReference type="Pfam" id="PF00534"/>
    </source>
</evidence>
<dbReference type="RefSeq" id="WP_138210840.1">
    <property type="nucleotide sequence ID" value="NZ_CBCRUQ010000002.1"/>
</dbReference>
<keyword evidence="4" id="KW-0328">Glycosyltransferase</keyword>
<evidence type="ECO:0000313" key="4">
    <source>
        <dbReference type="EMBL" id="VTQ94300.1"/>
    </source>
</evidence>
<dbReference type="InterPro" id="IPR028098">
    <property type="entry name" value="Glyco_trans_4-like_N"/>
</dbReference>
<organism evidence="4 5">
    <name type="scientific">Hathewaya histolytica</name>
    <name type="common">Clostridium histolyticum</name>
    <dbReference type="NCBI Taxonomy" id="1498"/>
    <lineage>
        <taxon>Bacteria</taxon>
        <taxon>Bacillati</taxon>
        <taxon>Bacillota</taxon>
        <taxon>Clostridia</taxon>
        <taxon>Eubacteriales</taxon>
        <taxon>Clostridiaceae</taxon>
        <taxon>Hathewaya</taxon>
    </lineage>
</organism>
<proteinExistence type="predicted"/>
<accession>A0A4U9RYK6</accession>
<sequence>MKIAIDCRGINWYHGTGIGTYTDNLLKNLLKIDDENYYHLFWSGLGYEKYEKYNANFIMSSEKHHRFFQQHIFPNNIENEKIDIYHVPQNGIGLSNNIDCIKFVTVHDLIPYVMPETVGKGYLNKFLKEMPYIIENSDGILTVSEFSKKDILRFFPVDENKIFVTPLAANKIFKPLDPLYCKNYIKEKYNITNKFAMYVGGFSDRKNVHSLIEAFSKAYKNLDEKFNLFIIGSYRDPNQKLVRLAESLGMGEKIIFTGFIPEEELPIFYNAASVFIYPSFYEGFGLPPLEAMSCGTPVISSNLSSIPEVVKGNGILINPHIKKDLEYSIENVLNNKNLRESLRKKSLEGSKEFSWKNTAELTLESYNKIYNKMI</sequence>
<dbReference type="EC" id="2.4.1.250" evidence="4"/>
<evidence type="ECO:0000313" key="5">
    <source>
        <dbReference type="Proteomes" id="UP000308489"/>
    </source>
</evidence>
<feature type="domain" description="Glycosyl transferase family 1" evidence="2">
    <location>
        <begin position="187"/>
        <end position="345"/>
    </location>
</feature>
<dbReference type="Proteomes" id="UP000308489">
    <property type="component" value="Chromosome 1"/>
</dbReference>
<name>A0A4U9RYK6_HATHI</name>
<dbReference type="PANTHER" id="PTHR46401:SF2">
    <property type="entry name" value="GLYCOSYLTRANSFERASE WBBK-RELATED"/>
    <property type="match status" value="1"/>
</dbReference>
<dbReference type="OrthoDB" id="9797829at2"/>
<feature type="domain" description="Glycosyltransferase subfamily 4-like N-terminal" evidence="3">
    <location>
        <begin position="17"/>
        <end position="166"/>
    </location>
</feature>
<dbReference type="FunFam" id="3.40.50.2000:FF:000119">
    <property type="entry name" value="Glycosyl transferase group 1"/>
    <property type="match status" value="1"/>
</dbReference>
<dbReference type="InterPro" id="IPR001296">
    <property type="entry name" value="Glyco_trans_1"/>
</dbReference>
<keyword evidence="5" id="KW-1185">Reference proteome</keyword>
<dbReference type="Pfam" id="PF00534">
    <property type="entry name" value="Glycos_transf_1"/>
    <property type="match status" value="1"/>
</dbReference>
<dbReference type="CDD" id="cd03809">
    <property type="entry name" value="GT4_MtfB-like"/>
    <property type="match status" value="1"/>
</dbReference>
<evidence type="ECO:0000259" key="3">
    <source>
        <dbReference type="Pfam" id="PF13439"/>
    </source>
</evidence>
<gene>
    <name evidence="4" type="primary">mshA_2</name>
    <name evidence="4" type="ORF">NCTC503_02299</name>
</gene>
<dbReference type="EMBL" id="LR590481">
    <property type="protein sequence ID" value="VTQ94300.1"/>
    <property type="molecule type" value="Genomic_DNA"/>
</dbReference>
<dbReference type="SUPFAM" id="SSF53756">
    <property type="entry name" value="UDP-Glycosyltransferase/glycogen phosphorylase"/>
    <property type="match status" value="1"/>
</dbReference>
<dbReference type="PANTHER" id="PTHR46401">
    <property type="entry name" value="GLYCOSYLTRANSFERASE WBBK-RELATED"/>
    <property type="match status" value="1"/>
</dbReference>